<keyword evidence="7" id="KW-0808">Transferase</keyword>
<comment type="caution">
    <text evidence="12">The sequence shown here is derived from an EMBL/GenBank/DDBJ whole genome shotgun (WGS) entry which is preliminary data.</text>
</comment>
<dbReference type="EMBL" id="JANCPR020000004">
    <property type="protein sequence ID" value="MDJ1131228.1"/>
    <property type="molecule type" value="Genomic_DNA"/>
</dbReference>
<evidence type="ECO:0000256" key="7">
    <source>
        <dbReference type="ARBA" id="ARBA00022679"/>
    </source>
</evidence>
<evidence type="ECO:0000313" key="13">
    <source>
        <dbReference type="Proteomes" id="UP001214441"/>
    </source>
</evidence>
<evidence type="ECO:0000313" key="12">
    <source>
        <dbReference type="EMBL" id="MDJ1131228.1"/>
    </source>
</evidence>
<protein>
    <recommendedName>
        <fullName evidence="4">Protein-L-isoaspartate O-methyltransferase</fullName>
        <ecNumber evidence="3">2.1.1.77</ecNumber>
    </recommendedName>
    <alternativeName>
        <fullName evidence="11">L-isoaspartyl protein carboxyl methyltransferase</fullName>
    </alternativeName>
    <alternativeName>
        <fullName evidence="9">Protein L-isoaspartyl methyltransferase</fullName>
    </alternativeName>
    <alternativeName>
        <fullName evidence="10">Protein-beta-aspartate methyltransferase</fullName>
    </alternativeName>
</protein>
<dbReference type="InterPro" id="IPR000682">
    <property type="entry name" value="PCMT"/>
</dbReference>
<accession>A0ABT6ZQ95</accession>
<keyword evidence="8" id="KW-0949">S-adenosyl-L-methionine</keyword>
<dbReference type="PANTHER" id="PTHR11579:SF0">
    <property type="entry name" value="PROTEIN-L-ISOASPARTATE(D-ASPARTATE) O-METHYLTRANSFERASE"/>
    <property type="match status" value="1"/>
</dbReference>
<proteinExistence type="inferred from homology"/>
<name>A0ABT6ZQ95_9ACTN</name>
<dbReference type="GO" id="GO:0032259">
    <property type="term" value="P:methylation"/>
    <property type="evidence" value="ECO:0007669"/>
    <property type="project" value="UniProtKB-KW"/>
</dbReference>
<dbReference type="GO" id="GO:0008168">
    <property type="term" value="F:methyltransferase activity"/>
    <property type="evidence" value="ECO:0007669"/>
    <property type="project" value="UniProtKB-KW"/>
</dbReference>
<dbReference type="EC" id="2.1.1.77" evidence="3"/>
<comment type="similarity">
    <text evidence="2">Belongs to the methyltransferase superfamily. L-isoaspartyl/D-aspartyl protein methyltransferase family.</text>
</comment>
<evidence type="ECO:0000256" key="10">
    <source>
        <dbReference type="ARBA" id="ARBA00031323"/>
    </source>
</evidence>
<dbReference type="InterPro" id="IPR029063">
    <property type="entry name" value="SAM-dependent_MTases_sf"/>
</dbReference>
<gene>
    <name evidence="12" type="ORF">NMN56_004485</name>
</gene>
<dbReference type="Proteomes" id="UP001214441">
    <property type="component" value="Unassembled WGS sequence"/>
</dbReference>
<evidence type="ECO:0000256" key="1">
    <source>
        <dbReference type="ARBA" id="ARBA00004496"/>
    </source>
</evidence>
<dbReference type="Pfam" id="PF01135">
    <property type="entry name" value="PCMT"/>
    <property type="match status" value="1"/>
</dbReference>
<dbReference type="PANTHER" id="PTHR11579">
    <property type="entry name" value="PROTEIN-L-ISOASPARTATE O-METHYLTRANSFERASE"/>
    <property type="match status" value="1"/>
</dbReference>
<keyword evidence="13" id="KW-1185">Reference proteome</keyword>
<evidence type="ECO:0000256" key="5">
    <source>
        <dbReference type="ARBA" id="ARBA00022490"/>
    </source>
</evidence>
<organism evidence="12 13">
    <name type="scientific">Streptomyces iconiensis</name>
    <dbReference type="NCBI Taxonomy" id="1384038"/>
    <lineage>
        <taxon>Bacteria</taxon>
        <taxon>Bacillati</taxon>
        <taxon>Actinomycetota</taxon>
        <taxon>Actinomycetes</taxon>
        <taxon>Kitasatosporales</taxon>
        <taxon>Streptomycetaceae</taxon>
        <taxon>Streptomyces</taxon>
    </lineage>
</organism>
<comment type="subcellular location">
    <subcellularLocation>
        <location evidence="1">Cytoplasm</location>
    </subcellularLocation>
</comment>
<evidence type="ECO:0000256" key="6">
    <source>
        <dbReference type="ARBA" id="ARBA00022603"/>
    </source>
</evidence>
<evidence type="ECO:0000256" key="8">
    <source>
        <dbReference type="ARBA" id="ARBA00022691"/>
    </source>
</evidence>
<dbReference type="CDD" id="cd02440">
    <property type="entry name" value="AdoMet_MTases"/>
    <property type="match status" value="1"/>
</dbReference>
<evidence type="ECO:0000256" key="9">
    <source>
        <dbReference type="ARBA" id="ARBA00030757"/>
    </source>
</evidence>
<keyword evidence="6 12" id="KW-0489">Methyltransferase</keyword>
<reference evidence="12 13" key="1">
    <citation type="submission" date="2023-05" db="EMBL/GenBank/DDBJ databases">
        <title>Streptantibioticus silvisoli sp. nov., acidotolerant actinomycetes 1 from pine litter.</title>
        <authorList>
            <person name="Swiecimska M."/>
            <person name="Golinska P."/>
            <person name="Sangal V."/>
            <person name="Wachnowicz B."/>
            <person name="Goodfellow M."/>
        </authorList>
    </citation>
    <scope>NUCLEOTIDE SEQUENCE [LARGE SCALE GENOMIC DNA]</scope>
    <source>
        <strain evidence="12 13">DSM 42109</strain>
    </source>
</reference>
<dbReference type="SUPFAM" id="SSF53335">
    <property type="entry name" value="S-adenosyl-L-methionine-dependent methyltransferases"/>
    <property type="match status" value="1"/>
</dbReference>
<evidence type="ECO:0000256" key="11">
    <source>
        <dbReference type="ARBA" id="ARBA00031350"/>
    </source>
</evidence>
<keyword evidence="5" id="KW-0963">Cytoplasm</keyword>
<evidence type="ECO:0000256" key="3">
    <source>
        <dbReference type="ARBA" id="ARBA00011890"/>
    </source>
</evidence>
<dbReference type="RefSeq" id="WP_274039059.1">
    <property type="nucleotide sequence ID" value="NZ_JANCPR020000004.1"/>
</dbReference>
<evidence type="ECO:0000256" key="4">
    <source>
        <dbReference type="ARBA" id="ARBA00013346"/>
    </source>
</evidence>
<sequence>MTITAEPSAEDLRRRLTDHLVAEGVLHNPAWKHAFVTAPREEFVPAFSLRTADGVRAYQTGEPEYLETVYRDVSLITQRDASGTATSSSSQPRVMAAMLEALPDADGTRVLEIGTGAGYNAALLCERYGDEQVVSLDIDPGLTAAARQRLHSAGYTPTLITGDGTGAHTPLAPYGALIATCGLPRIPAAWLDQLAPGGTIVANLGYGLAVLRLDEHGAAQGHFLPEMASFMTARTTSESVPSEQHDVTTLMRAVGTVTSAHVPWDVTGPMPRFLGAMLHPSATDLTLTDENGTTVHAITDAASGARARLSHRGEDARIDQGGPRALWDERLALLRDWSRAGQPGVERYGLTVQGCTHTLWLDTPDGLSWTLP</sequence>
<dbReference type="Gene3D" id="3.40.50.150">
    <property type="entry name" value="Vaccinia Virus protein VP39"/>
    <property type="match status" value="1"/>
</dbReference>
<evidence type="ECO:0000256" key="2">
    <source>
        <dbReference type="ARBA" id="ARBA00005369"/>
    </source>
</evidence>